<organism evidence="3 4">
    <name type="scientific">Saponaria officinalis</name>
    <name type="common">Common soapwort</name>
    <name type="synonym">Lychnis saponaria</name>
    <dbReference type="NCBI Taxonomy" id="3572"/>
    <lineage>
        <taxon>Eukaryota</taxon>
        <taxon>Viridiplantae</taxon>
        <taxon>Streptophyta</taxon>
        <taxon>Embryophyta</taxon>
        <taxon>Tracheophyta</taxon>
        <taxon>Spermatophyta</taxon>
        <taxon>Magnoliopsida</taxon>
        <taxon>eudicotyledons</taxon>
        <taxon>Gunneridae</taxon>
        <taxon>Pentapetalae</taxon>
        <taxon>Caryophyllales</taxon>
        <taxon>Caryophyllaceae</taxon>
        <taxon>Caryophylleae</taxon>
        <taxon>Saponaria</taxon>
    </lineage>
</organism>
<gene>
    <name evidence="3" type="ORF">RND81_14G113900</name>
</gene>
<feature type="chain" id="PRO_5043889573" description="KIB1-4 beta-propeller domain-containing protein" evidence="1">
    <location>
        <begin position="20"/>
        <end position="355"/>
    </location>
</feature>
<evidence type="ECO:0000256" key="1">
    <source>
        <dbReference type="SAM" id="SignalP"/>
    </source>
</evidence>
<feature type="domain" description="KIB1-4 beta-propeller" evidence="2">
    <location>
        <begin position="76"/>
        <end position="327"/>
    </location>
</feature>
<evidence type="ECO:0000259" key="2">
    <source>
        <dbReference type="Pfam" id="PF03478"/>
    </source>
</evidence>
<dbReference type="Proteomes" id="UP001443914">
    <property type="component" value="Unassembled WGS sequence"/>
</dbReference>
<dbReference type="InterPro" id="IPR005174">
    <property type="entry name" value="KIB1-4_b-propeller"/>
</dbReference>
<accession>A0AAW1GP28</accession>
<dbReference type="EMBL" id="JBDFQZ010000014">
    <property type="protein sequence ID" value="KAK9665466.1"/>
    <property type="molecule type" value="Genomic_DNA"/>
</dbReference>
<sequence>MPRLSVFLLFLCRIIKQQGLKRPSDPSTLFVVNICSNWRSARQHRFQEMFMSPNMFIHKRLPMLLIPTDSAERRNVYSLPDGQVYDLKLPVPYNTRCIGSSHGWLVFIEIFSYVITLFNPFYFGNSKGTIKLPAFQPAGDFFESESEYQLNHEYYIAKAVISADPVSCPNYTVMLIHGECKSLAFYKSGDETWTCIPGNPLIRDLIYYNVRFSALCLWGELYTSDPEANRPQLESVCWPLYGQHRSSARRYIVMSNDRHTLFQLVRTLRYRLIGHGNVLYQTVCFSVYKLGRQNETFDWLQLSSIGDAALFVGDSYSYCVKASDFPETGVQPANTDSRTNNSCQICFSAGSSGSC</sequence>
<dbReference type="PANTHER" id="PTHR44259:SF15">
    <property type="entry name" value="F-BOX PROTEIN KIB2-RELATED"/>
    <property type="match status" value="1"/>
</dbReference>
<evidence type="ECO:0000313" key="4">
    <source>
        <dbReference type="Proteomes" id="UP001443914"/>
    </source>
</evidence>
<dbReference type="AlphaFoldDB" id="A0AAW1GP28"/>
<keyword evidence="4" id="KW-1185">Reference proteome</keyword>
<name>A0AAW1GP28_SAPOF</name>
<comment type="caution">
    <text evidence="3">The sequence shown here is derived from an EMBL/GenBank/DDBJ whole genome shotgun (WGS) entry which is preliminary data.</text>
</comment>
<keyword evidence="1" id="KW-0732">Signal</keyword>
<dbReference type="InterPro" id="IPR050942">
    <property type="entry name" value="F-box_BR-signaling"/>
</dbReference>
<protein>
    <recommendedName>
        <fullName evidence="2">KIB1-4 beta-propeller domain-containing protein</fullName>
    </recommendedName>
</protein>
<proteinExistence type="predicted"/>
<dbReference type="PANTHER" id="PTHR44259">
    <property type="entry name" value="OS07G0183000 PROTEIN-RELATED"/>
    <property type="match status" value="1"/>
</dbReference>
<reference evidence="3" key="1">
    <citation type="submission" date="2024-03" db="EMBL/GenBank/DDBJ databases">
        <title>WGS assembly of Saponaria officinalis var. Norfolk2.</title>
        <authorList>
            <person name="Jenkins J."/>
            <person name="Shu S."/>
            <person name="Grimwood J."/>
            <person name="Barry K."/>
            <person name="Goodstein D."/>
            <person name="Schmutz J."/>
            <person name="Leebens-Mack J."/>
            <person name="Osbourn A."/>
        </authorList>
    </citation>
    <scope>NUCLEOTIDE SEQUENCE [LARGE SCALE GENOMIC DNA]</scope>
    <source>
        <strain evidence="3">JIC</strain>
    </source>
</reference>
<feature type="signal peptide" evidence="1">
    <location>
        <begin position="1"/>
        <end position="19"/>
    </location>
</feature>
<dbReference type="Pfam" id="PF03478">
    <property type="entry name" value="Beta-prop_KIB1-4"/>
    <property type="match status" value="1"/>
</dbReference>
<evidence type="ECO:0000313" key="3">
    <source>
        <dbReference type="EMBL" id="KAK9665466.1"/>
    </source>
</evidence>